<evidence type="ECO:0000313" key="4">
    <source>
        <dbReference type="Proteomes" id="UP000076744"/>
    </source>
</evidence>
<gene>
    <name evidence="3" type="ORF">ISF_05267</name>
</gene>
<feature type="region of interest" description="Disordered" evidence="1">
    <location>
        <begin position="150"/>
        <end position="170"/>
    </location>
</feature>
<reference evidence="3 4" key="1">
    <citation type="journal article" date="2016" name="Genome Biol. Evol.">
        <title>Divergent and convergent evolution of fungal pathogenicity.</title>
        <authorList>
            <person name="Shang Y."/>
            <person name="Xiao G."/>
            <person name="Zheng P."/>
            <person name="Cen K."/>
            <person name="Zhan S."/>
            <person name="Wang C."/>
        </authorList>
    </citation>
    <scope>NUCLEOTIDE SEQUENCE [LARGE SCALE GENOMIC DNA]</scope>
    <source>
        <strain evidence="3 4">ARSEF 2679</strain>
    </source>
</reference>
<dbReference type="STRING" id="1081104.A0A167V5V2"/>
<name>A0A167V5V2_CORFA</name>
<organism evidence="3 4">
    <name type="scientific">Cordyceps fumosorosea (strain ARSEF 2679)</name>
    <name type="common">Isaria fumosorosea</name>
    <dbReference type="NCBI Taxonomy" id="1081104"/>
    <lineage>
        <taxon>Eukaryota</taxon>
        <taxon>Fungi</taxon>
        <taxon>Dikarya</taxon>
        <taxon>Ascomycota</taxon>
        <taxon>Pezizomycotina</taxon>
        <taxon>Sordariomycetes</taxon>
        <taxon>Hypocreomycetidae</taxon>
        <taxon>Hypocreales</taxon>
        <taxon>Cordycipitaceae</taxon>
        <taxon>Cordyceps</taxon>
    </lineage>
</organism>
<accession>A0A167V5V2</accession>
<feature type="compositionally biased region" description="Acidic residues" evidence="1">
    <location>
        <begin position="379"/>
        <end position="390"/>
    </location>
</feature>
<dbReference type="GO" id="GO:0004402">
    <property type="term" value="F:histone acetyltransferase activity"/>
    <property type="evidence" value="ECO:0007669"/>
    <property type="project" value="TreeGrafter"/>
</dbReference>
<dbReference type="RefSeq" id="XP_018704008.1">
    <property type="nucleotide sequence ID" value="XM_018848872.1"/>
</dbReference>
<evidence type="ECO:0000313" key="3">
    <source>
        <dbReference type="EMBL" id="OAA62258.1"/>
    </source>
</evidence>
<dbReference type="PANTHER" id="PTHR38422:SF1">
    <property type="entry name" value="SOMETHING ABOUT SILENCING PROTEIN 4"/>
    <property type="match status" value="1"/>
</dbReference>
<dbReference type="InterPro" id="IPR029184">
    <property type="entry name" value="Sas4_dom"/>
</dbReference>
<proteinExistence type="predicted"/>
<dbReference type="Proteomes" id="UP000076744">
    <property type="component" value="Unassembled WGS sequence"/>
</dbReference>
<comment type="caution">
    <text evidence="3">The sequence shown here is derived from an EMBL/GenBank/DDBJ whole genome shotgun (WGS) entry which is preliminary data.</text>
</comment>
<dbReference type="AlphaFoldDB" id="A0A167V5V2"/>
<evidence type="ECO:0000259" key="2">
    <source>
        <dbReference type="Pfam" id="PF15460"/>
    </source>
</evidence>
<feature type="domain" description="Something about silencing protein 4" evidence="2">
    <location>
        <begin position="262"/>
        <end position="357"/>
    </location>
</feature>
<sequence length="531" mass="59460">MASVTRSTRRPEGFPPHINGLAPMARATPTLFHHPPSQQQPQARRTKRGIEATAGHEFSATSNTKKTRIAVEIRARPVAAVVAAPQQKVQAPLPTPPQQPPPAVAVAAAPTAAPGNKLGLPHAEADPNVPKHKAKAINGIKHELDRLQPDMAGTKQPGREPGRKLRSQEATRFKSDLSAYFPDYDEVIGNEPKEQHLLNMDTPIIIIDSSTRRVPQAGPSQPQPEVFPVRGYGDALYTDVVDAQQIDFGFLEAQYKNRALEDPLPDTTFEPIHRRAERVERSIRNTEKGRAQHEKDQIIRLLEGLQGHDWLRVMGVSGITETKKKMFEPARAHFIKGCQGILDKFKNWSLEEKRRKLERERTLAEQAQEELREAAASEEVADEDMDDVEESTATNQSRSEDGGGVDEDDDTTMNSQDNTSEASSSSPAKQLRQEAMARSKITAAKRPRSDSAATATKQSETPKEFKSFFSKKYERDGALNRHRRAGRNVMAWGHPIPDIPQMDFNLPEDYRDDELLKARARKRRRERRSKP</sequence>
<dbReference type="InterPro" id="IPR038988">
    <property type="entry name" value="Sas4"/>
</dbReference>
<keyword evidence="4" id="KW-1185">Reference proteome</keyword>
<feature type="region of interest" description="Disordered" evidence="1">
    <location>
        <begin position="1"/>
        <end position="63"/>
    </location>
</feature>
<dbReference type="PANTHER" id="PTHR38422">
    <property type="entry name" value="SOMETHING ABOUT SILENCING PROTEIN 4"/>
    <property type="match status" value="1"/>
</dbReference>
<dbReference type="OrthoDB" id="1938992at2759"/>
<dbReference type="GO" id="GO:0033255">
    <property type="term" value="C:SAS acetyltransferase complex"/>
    <property type="evidence" value="ECO:0007669"/>
    <property type="project" value="InterPro"/>
</dbReference>
<feature type="compositionally biased region" description="Polar residues" evidence="1">
    <location>
        <begin position="412"/>
        <end position="428"/>
    </location>
</feature>
<dbReference type="EMBL" id="AZHB01000012">
    <property type="protein sequence ID" value="OAA62258.1"/>
    <property type="molecule type" value="Genomic_DNA"/>
</dbReference>
<feature type="compositionally biased region" description="Basic and acidic residues" evidence="1">
    <location>
        <begin position="157"/>
        <end position="170"/>
    </location>
</feature>
<feature type="compositionally biased region" description="Basic and acidic residues" evidence="1">
    <location>
        <begin position="361"/>
        <end position="375"/>
    </location>
</feature>
<dbReference type="Pfam" id="PF15460">
    <property type="entry name" value="SAS4"/>
    <property type="match status" value="1"/>
</dbReference>
<dbReference type="GeneID" id="30021559"/>
<feature type="region of interest" description="Disordered" evidence="1">
    <location>
        <begin position="361"/>
        <end position="468"/>
    </location>
</feature>
<evidence type="ECO:0000256" key="1">
    <source>
        <dbReference type="SAM" id="MobiDB-lite"/>
    </source>
</evidence>
<protein>
    <recommendedName>
        <fullName evidence="2">Something about silencing protein 4 domain-containing protein</fullName>
    </recommendedName>
</protein>